<evidence type="ECO:0000256" key="4">
    <source>
        <dbReference type="SAM" id="MobiDB-lite"/>
    </source>
</evidence>
<keyword evidence="3 5" id="KW-0418">Kinase</keyword>
<dbReference type="InterPro" id="IPR018197">
    <property type="entry name" value="Glycerate_kinase_RE-like"/>
</dbReference>
<keyword evidence="6" id="KW-1185">Reference proteome</keyword>
<dbReference type="InterPro" id="IPR004381">
    <property type="entry name" value="Glycerate_kinase"/>
</dbReference>
<evidence type="ECO:0000256" key="1">
    <source>
        <dbReference type="ARBA" id="ARBA00006284"/>
    </source>
</evidence>
<evidence type="ECO:0000313" key="5">
    <source>
        <dbReference type="EMBL" id="GMA19393.1"/>
    </source>
</evidence>
<dbReference type="Pfam" id="PF02595">
    <property type="entry name" value="Gly_kinase"/>
    <property type="match status" value="1"/>
</dbReference>
<proteinExistence type="inferred from homology"/>
<dbReference type="SUPFAM" id="SSF110738">
    <property type="entry name" value="Glycerate kinase I"/>
    <property type="match status" value="1"/>
</dbReference>
<dbReference type="Gene3D" id="3.90.1510.10">
    <property type="entry name" value="Glycerate kinase, domain 2"/>
    <property type="match status" value="1"/>
</dbReference>
<evidence type="ECO:0000256" key="2">
    <source>
        <dbReference type="ARBA" id="ARBA00022679"/>
    </source>
</evidence>
<dbReference type="InterPro" id="IPR018193">
    <property type="entry name" value="Glyc_kinase_flavodox-like_fold"/>
</dbReference>
<evidence type="ECO:0000313" key="6">
    <source>
        <dbReference type="Proteomes" id="UP001157109"/>
    </source>
</evidence>
<evidence type="ECO:0000256" key="3">
    <source>
        <dbReference type="ARBA" id="ARBA00022777"/>
    </source>
</evidence>
<dbReference type="Gene3D" id="3.40.50.10350">
    <property type="entry name" value="Glycerate kinase, domain 1"/>
    <property type="match status" value="1"/>
</dbReference>
<dbReference type="GO" id="GO:0016301">
    <property type="term" value="F:kinase activity"/>
    <property type="evidence" value="ECO:0007669"/>
    <property type="project" value="UniProtKB-KW"/>
</dbReference>
<dbReference type="PANTHER" id="PTHR21599:SF0">
    <property type="entry name" value="GLYCERATE KINASE"/>
    <property type="match status" value="1"/>
</dbReference>
<protein>
    <submittedName>
        <fullName evidence="5">Glycerate kinase</fullName>
    </submittedName>
</protein>
<reference evidence="6" key="1">
    <citation type="journal article" date="2019" name="Int. J. Syst. Evol. Microbiol.">
        <title>The Global Catalogue of Microorganisms (GCM) 10K type strain sequencing project: providing services to taxonomists for standard genome sequencing and annotation.</title>
        <authorList>
            <consortium name="The Broad Institute Genomics Platform"/>
            <consortium name="The Broad Institute Genome Sequencing Center for Infectious Disease"/>
            <person name="Wu L."/>
            <person name="Ma J."/>
        </authorList>
    </citation>
    <scope>NUCLEOTIDE SEQUENCE [LARGE SCALE GENOMIC DNA]</scope>
    <source>
        <strain evidence="6">NBRC 105830</strain>
    </source>
</reference>
<dbReference type="PANTHER" id="PTHR21599">
    <property type="entry name" value="GLYCERATE KINASE"/>
    <property type="match status" value="1"/>
</dbReference>
<dbReference type="InterPro" id="IPR036129">
    <property type="entry name" value="Glycerate_kinase_sf"/>
</dbReference>
<feature type="region of interest" description="Disordered" evidence="4">
    <location>
        <begin position="162"/>
        <end position="189"/>
    </location>
</feature>
<name>A0ABQ6HLN8_9MICO</name>
<accession>A0ABQ6HLN8</accession>
<gene>
    <name evidence="5" type="primary">garK</name>
    <name evidence="5" type="ORF">GCM10025862_14140</name>
</gene>
<feature type="compositionally biased region" description="Basic and acidic residues" evidence="4">
    <location>
        <begin position="162"/>
        <end position="181"/>
    </location>
</feature>
<organism evidence="5 6">
    <name type="scientific">Arsenicicoccus piscis</name>
    <dbReference type="NCBI Taxonomy" id="673954"/>
    <lineage>
        <taxon>Bacteria</taxon>
        <taxon>Bacillati</taxon>
        <taxon>Actinomycetota</taxon>
        <taxon>Actinomycetes</taxon>
        <taxon>Micrococcales</taxon>
        <taxon>Intrasporangiaceae</taxon>
        <taxon>Arsenicicoccus</taxon>
    </lineage>
</organism>
<keyword evidence="2" id="KW-0808">Transferase</keyword>
<comment type="caution">
    <text evidence="5">The sequence shown here is derived from an EMBL/GenBank/DDBJ whole genome shotgun (WGS) entry which is preliminary data.</text>
</comment>
<comment type="similarity">
    <text evidence="1">Belongs to the glycerate kinase type-1 family.</text>
</comment>
<sequence>MRVLIAPGAFAPWLSAGGAATLIADTWTSVAGWDEITCCPLSDGGAGFLDVVEQALLADGLDPQVLPVQTVGPDGAPLLAHALLARPDGVPTVWLEAAQVVGLHLVTEAERDPAGTSSAPVADLLQAAVDAGARRVVLAVGGVLAHDAGRGMLERLLSDGDDSRDHLADDSTHASADDSGDRATGFLRPHPSHPLADVDLLVAWDWDVTLLGLSGVSAQFATDKGATPEQAQQLEADIGVFVDAVRQALPEPTDLLSGRPVRRDKVPAAGAGGGLVYGMEVLGAATGARVRSVSAAVHVAELWHLAQRARGAGVLVTGEAVLDWQSVAHTEVATAAAIGLAAGVPTVAVCARSELGRRETMALGLSGVHPLAPDRRRLGEIAPSTPAGTDAFRAALEHRVTRVARTWSPRA</sequence>
<dbReference type="EMBL" id="BSUJ01000001">
    <property type="protein sequence ID" value="GMA19393.1"/>
    <property type="molecule type" value="Genomic_DNA"/>
</dbReference>
<dbReference type="Proteomes" id="UP001157109">
    <property type="component" value="Unassembled WGS sequence"/>
</dbReference>